<evidence type="ECO:0000259" key="2">
    <source>
        <dbReference type="Pfam" id="PF04389"/>
    </source>
</evidence>
<dbReference type="RefSeq" id="WP_119759630.1">
    <property type="nucleotide sequence ID" value="NZ_QYUM01000002.1"/>
</dbReference>
<keyword evidence="1" id="KW-0732">Signal</keyword>
<dbReference type="AlphaFoldDB" id="A0A418WQ26"/>
<comment type="caution">
    <text evidence="3">The sequence shown here is derived from an EMBL/GenBank/DDBJ whole genome shotgun (WGS) entry which is preliminary data.</text>
</comment>
<evidence type="ECO:0000256" key="1">
    <source>
        <dbReference type="SAM" id="SignalP"/>
    </source>
</evidence>
<name>A0A418WQ26_9SPHN</name>
<dbReference type="GO" id="GO:0008235">
    <property type="term" value="F:metalloexopeptidase activity"/>
    <property type="evidence" value="ECO:0007669"/>
    <property type="project" value="InterPro"/>
</dbReference>
<dbReference type="Gene3D" id="3.50.30.30">
    <property type="match status" value="1"/>
</dbReference>
<dbReference type="SUPFAM" id="SSF52025">
    <property type="entry name" value="PA domain"/>
    <property type="match status" value="1"/>
</dbReference>
<gene>
    <name evidence="3" type="ORF">D3876_03125</name>
</gene>
<feature type="chain" id="PRO_5019352966" evidence="1">
    <location>
        <begin position="22"/>
        <end position="546"/>
    </location>
</feature>
<accession>A0A418WQ26</accession>
<evidence type="ECO:0000313" key="4">
    <source>
        <dbReference type="Proteomes" id="UP000286100"/>
    </source>
</evidence>
<dbReference type="InterPro" id="IPR045175">
    <property type="entry name" value="M28_fam"/>
</dbReference>
<dbReference type="OrthoDB" id="9778250at2"/>
<dbReference type="PANTHER" id="PTHR12147">
    <property type="entry name" value="METALLOPEPTIDASE M28 FAMILY MEMBER"/>
    <property type="match status" value="1"/>
</dbReference>
<dbReference type="SUPFAM" id="SSF53187">
    <property type="entry name" value="Zn-dependent exopeptidases"/>
    <property type="match status" value="1"/>
</dbReference>
<keyword evidence="4" id="KW-1185">Reference proteome</keyword>
<dbReference type="PANTHER" id="PTHR12147:SF26">
    <property type="entry name" value="PEPTIDASE M28 DOMAIN-CONTAINING PROTEIN"/>
    <property type="match status" value="1"/>
</dbReference>
<evidence type="ECO:0000313" key="3">
    <source>
        <dbReference type="EMBL" id="RJF93352.1"/>
    </source>
</evidence>
<sequence>MKFPTIAAALALVSASTAAIAQSDAQPEFRPEAVRAHVEFLADDLLEGRDAGTRGYDIAARYVATRFEALGLKPAADGGWYQQVPFVEMKLKARDSAAITIGNTRFANAGDVLIGAETSEARDAMQGEVVFVGFGLDKPELGFDDYAGLDVKGKIVAVLSGAPKGTPSEIGAHLASEKNKMAAARGAIGVISIQTLERQKLRPWARTVQFADEPDIAWADAAGKAHSDTPEIRFTATLNTPAADALFKGAPKTLSTILAQADKKGGKPKGFALKSVVKMEREVQQRRFTSPNVVAVLPGSDPALAGEYVLLMAHLDHEGVKGDAKDGDKIYNGAMDNAAGIATMLEVARAMAAAPDKPKRPVVFAAVTAEEDGLLGSEYLARHPLTKDGKVVGVVNLDMPILLYDFTDVIAFGAEHSTLGPITAKAAASAGVKLSPDPLPQEGLFTRSDHYRFVQQGIPSIFLMTGFANGGEKAFQSFLSTHYHRVSDQIDLPFNWDASAKFAKINYLIAKAIADAPIAPRWYAGSFFGDTFAAAQEKAPATRAGK</sequence>
<protein>
    <submittedName>
        <fullName evidence="3">M20/M25/M40 family metallo-hydrolase</fullName>
    </submittedName>
</protein>
<dbReference type="GO" id="GO:0006508">
    <property type="term" value="P:proteolysis"/>
    <property type="evidence" value="ECO:0007669"/>
    <property type="project" value="InterPro"/>
</dbReference>
<dbReference type="Pfam" id="PF04389">
    <property type="entry name" value="Peptidase_M28"/>
    <property type="match status" value="1"/>
</dbReference>
<dbReference type="CDD" id="cd04820">
    <property type="entry name" value="PA_M28_1_1"/>
    <property type="match status" value="1"/>
</dbReference>
<feature type="domain" description="Peptidase M28" evidence="2">
    <location>
        <begin position="292"/>
        <end position="505"/>
    </location>
</feature>
<dbReference type="InterPro" id="IPR046450">
    <property type="entry name" value="PA_dom_sf"/>
</dbReference>
<dbReference type="InterPro" id="IPR007484">
    <property type="entry name" value="Peptidase_M28"/>
</dbReference>
<proteinExistence type="predicted"/>
<dbReference type="Gene3D" id="3.40.630.10">
    <property type="entry name" value="Zn peptidases"/>
    <property type="match status" value="1"/>
</dbReference>
<organism evidence="3 4">
    <name type="scientific">Sphingomonas cavernae</name>
    <dbReference type="NCBI Taxonomy" id="2320861"/>
    <lineage>
        <taxon>Bacteria</taxon>
        <taxon>Pseudomonadati</taxon>
        <taxon>Pseudomonadota</taxon>
        <taxon>Alphaproteobacteria</taxon>
        <taxon>Sphingomonadales</taxon>
        <taxon>Sphingomonadaceae</taxon>
        <taxon>Sphingomonas</taxon>
    </lineage>
</organism>
<keyword evidence="3" id="KW-0378">Hydrolase</keyword>
<dbReference type="EMBL" id="QYUM01000002">
    <property type="protein sequence ID" value="RJF93352.1"/>
    <property type="molecule type" value="Genomic_DNA"/>
</dbReference>
<reference evidence="3 4" key="1">
    <citation type="submission" date="2018-09" db="EMBL/GenBank/DDBJ databases">
        <authorList>
            <person name="Zhu H."/>
        </authorList>
    </citation>
    <scope>NUCLEOTIDE SEQUENCE [LARGE SCALE GENOMIC DNA]</scope>
    <source>
        <strain evidence="3 4">K2R01-6</strain>
    </source>
</reference>
<dbReference type="Proteomes" id="UP000286100">
    <property type="component" value="Unassembled WGS sequence"/>
</dbReference>
<feature type="signal peptide" evidence="1">
    <location>
        <begin position="1"/>
        <end position="21"/>
    </location>
</feature>